<name>A0A8K0JNZ3_9TREE</name>
<dbReference type="InterPro" id="IPR020843">
    <property type="entry name" value="ER"/>
</dbReference>
<dbReference type="GO" id="GO:0016651">
    <property type="term" value="F:oxidoreductase activity, acting on NAD(P)H"/>
    <property type="evidence" value="ECO:0007669"/>
    <property type="project" value="TreeGrafter"/>
</dbReference>
<dbReference type="Pfam" id="PF00107">
    <property type="entry name" value="ADH_zinc_N"/>
    <property type="match status" value="1"/>
</dbReference>
<reference evidence="4" key="1">
    <citation type="submission" date="2020-04" db="EMBL/GenBank/DDBJ databases">
        <title>Analysis of mating type loci in Filobasidium floriforme.</title>
        <authorList>
            <person name="Nowrousian M."/>
        </authorList>
    </citation>
    <scope>NUCLEOTIDE SEQUENCE</scope>
    <source>
        <strain evidence="4">CBS 6242</strain>
    </source>
</reference>
<protein>
    <recommendedName>
        <fullName evidence="3">Enoyl reductase (ER) domain-containing protein</fullName>
    </recommendedName>
</protein>
<dbReference type="SUPFAM" id="SSF51735">
    <property type="entry name" value="NAD(P)-binding Rossmann-fold domains"/>
    <property type="match status" value="1"/>
</dbReference>
<dbReference type="PANTHER" id="PTHR48106">
    <property type="entry name" value="QUINONE OXIDOREDUCTASE PIG3-RELATED"/>
    <property type="match status" value="1"/>
</dbReference>
<dbReference type="NCBIfam" id="TIGR02824">
    <property type="entry name" value="quinone_pig3"/>
    <property type="match status" value="1"/>
</dbReference>
<feature type="domain" description="Enoyl reductase (ER)" evidence="3">
    <location>
        <begin position="45"/>
        <end position="380"/>
    </location>
</feature>
<dbReference type="PANTHER" id="PTHR48106:SF18">
    <property type="entry name" value="QUINONE OXIDOREDUCTASE PIG3"/>
    <property type="match status" value="1"/>
</dbReference>
<keyword evidence="2" id="KW-0560">Oxidoreductase</keyword>
<dbReference type="InterPro" id="IPR013149">
    <property type="entry name" value="ADH-like_C"/>
</dbReference>
<dbReference type="AlphaFoldDB" id="A0A8K0JNZ3"/>
<dbReference type="Proteomes" id="UP000812966">
    <property type="component" value="Unassembled WGS sequence"/>
</dbReference>
<dbReference type="SUPFAM" id="SSF50129">
    <property type="entry name" value="GroES-like"/>
    <property type="match status" value="1"/>
</dbReference>
<dbReference type="InterPro" id="IPR013154">
    <property type="entry name" value="ADH-like_N"/>
</dbReference>
<evidence type="ECO:0000256" key="2">
    <source>
        <dbReference type="ARBA" id="ARBA00023002"/>
    </source>
</evidence>
<keyword evidence="5" id="KW-1185">Reference proteome</keyword>
<dbReference type="Gene3D" id="3.90.180.10">
    <property type="entry name" value="Medium-chain alcohol dehydrogenases, catalytic domain"/>
    <property type="match status" value="1"/>
</dbReference>
<organism evidence="4 5">
    <name type="scientific">Filobasidium floriforme</name>
    <dbReference type="NCBI Taxonomy" id="5210"/>
    <lineage>
        <taxon>Eukaryota</taxon>
        <taxon>Fungi</taxon>
        <taxon>Dikarya</taxon>
        <taxon>Basidiomycota</taxon>
        <taxon>Agaricomycotina</taxon>
        <taxon>Tremellomycetes</taxon>
        <taxon>Filobasidiales</taxon>
        <taxon>Filobasidiaceae</taxon>
        <taxon>Filobasidium</taxon>
    </lineage>
</organism>
<dbReference type="SMART" id="SM00829">
    <property type="entry name" value="PKS_ER"/>
    <property type="match status" value="1"/>
</dbReference>
<dbReference type="GO" id="GO:0070402">
    <property type="term" value="F:NADPH binding"/>
    <property type="evidence" value="ECO:0007669"/>
    <property type="project" value="TreeGrafter"/>
</dbReference>
<dbReference type="EMBL" id="JABELV010000028">
    <property type="protein sequence ID" value="KAG7562641.1"/>
    <property type="molecule type" value="Genomic_DNA"/>
</dbReference>
<gene>
    <name evidence="4" type="ORF">FFLO_01908</name>
</gene>
<dbReference type="InterPro" id="IPR036291">
    <property type="entry name" value="NAD(P)-bd_dom_sf"/>
</dbReference>
<evidence type="ECO:0000313" key="4">
    <source>
        <dbReference type="EMBL" id="KAG7562641.1"/>
    </source>
</evidence>
<evidence type="ECO:0000313" key="5">
    <source>
        <dbReference type="Proteomes" id="UP000812966"/>
    </source>
</evidence>
<comment type="caution">
    <text evidence="4">The sequence shown here is derived from an EMBL/GenBank/DDBJ whole genome shotgun (WGS) entry which is preliminary data.</text>
</comment>
<sequence>MTFLRAATTTTTRLTRTPIALTRTMSTSIEIPQKMRCVLVKDNQGPAENMYLGEEEVPKTKEGEVLVKIKAFGLNRMDIMQRQGKYPLPPQASKTIMGVEFAGEVVKLHGDSEESKEAGNESENGEKWKLGDEVVGLAYGGAYAEYIALSSKMIIHKPPHLTPVQAAGVPENWMTAYQALFLEGGMKEGENVLIHAGASGVGGAAIQLAIKFGANKVFTTAGTDDKVDYLKKLTGGKVHAFNYKTQDFEKEIKKVDEAGVDLIVDFVGPDYWNQNVSLLRQDGRMILLAAMSGPKLPADSALIPILFKRLNIKGSTLRSRSPAYQGDLLGRFEREALGALGGEDSGMEMKVPIYKVFSWKDVVGAHKEMEANKNSGKVSFRAELLLSSELLLDPDAPYHRLCSRSIDWPPVQQRRDMI</sequence>
<keyword evidence="1" id="KW-0521">NADP</keyword>
<dbReference type="Pfam" id="PF08240">
    <property type="entry name" value="ADH_N"/>
    <property type="match status" value="1"/>
</dbReference>
<evidence type="ECO:0000256" key="1">
    <source>
        <dbReference type="ARBA" id="ARBA00022857"/>
    </source>
</evidence>
<proteinExistence type="predicted"/>
<dbReference type="CDD" id="cd05276">
    <property type="entry name" value="p53_inducible_oxidoreductase"/>
    <property type="match status" value="1"/>
</dbReference>
<dbReference type="InterPro" id="IPR014189">
    <property type="entry name" value="Quinone_OxRdtase_PIG3"/>
</dbReference>
<evidence type="ECO:0000259" key="3">
    <source>
        <dbReference type="SMART" id="SM00829"/>
    </source>
</evidence>
<accession>A0A8K0JNZ3</accession>
<dbReference type="InterPro" id="IPR011032">
    <property type="entry name" value="GroES-like_sf"/>
</dbReference>
<dbReference type="Gene3D" id="3.40.50.720">
    <property type="entry name" value="NAD(P)-binding Rossmann-like Domain"/>
    <property type="match status" value="1"/>
</dbReference>